<accession>A0AAV4FQU1</accession>
<proteinExistence type="predicted"/>
<protein>
    <submittedName>
        <fullName evidence="2">Sodium/hydrogen exchanger 3</fullName>
    </submittedName>
</protein>
<dbReference type="PANTHER" id="PTHR21505:SF8">
    <property type="entry name" value="DPT-YFP REPRESSOR BY OVEREXPRESSION, ISOFORM D-RELATED"/>
    <property type="match status" value="1"/>
</dbReference>
<keyword evidence="3" id="KW-1185">Reference proteome</keyword>
<organism evidence="2 3">
    <name type="scientific">Elysia marginata</name>
    <dbReference type="NCBI Taxonomy" id="1093978"/>
    <lineage>
        <taxon>Eukaryota</taxon>
        <taxon>Metazoa</taxon>
        <taxon>Spiralia</taxon>
        <taxon>Lophotrochozoa</taxon>
        <taxon>Mollusca</taxon>
        <taxon>Gastropoda</taxon>
        <taxon>Heterobranchia</taxon>
        <taxon>Euthyneura</taxon>
        <taxon>Panpulmonata</taxon>
        <taxon>Sacoglossa</taxon>
        <taxon>Placobranchoidea</taxon>
        <taxon>Plakobranchidae</taxon>
        <taxon>Elysia</taxon>
    </lineage>
</organism>
<comment type="caution">
    <text evidence="2">The sequence shown here is derived from an EMBL/GenBank/DDBJ whole genome shotgun (WGS) entry which is preliminary data.</text>
</comment>
<gene>
    <name evidence="2" type="ORF">ElyMa_000436800</name>
</gene>
<dbReference type="InterPro" id="IPR006578">
    <property type="entry name" value="MADF-dom"/>
</dbReference>
<dbReference type="AlphaFoldDB" id="A0AAV4FQU1"/>
<dbReference type="EMBL" id="BMAT01000859">
    <property type="protein sequence ID" value="GFR74721.1"/>
    <property type="molecule type" value="Genomic_DNA"/>
</dbReference>
<dbReference type="PANTHER" id="PTHR21505">
    <property type="entry name" value="MADF DOMAIN-CONTAINING PROTEIN-RELATED"/>
    <property type="match status" value="1"/>
</dbReference>
<evidence type="ECO:0000313" key="3">
    <source>
        <dbReference type="Proteomes" id="UP000762676"/>
    </source>
</evidence>
<evidence type="ECO:0000259" key="1">
    <source>
        <dbReference type="PROSITE" id="PS51029"/>
    </source>
</evidence>
<dbReference type="PROSITE" id="PS51029">
    <property type="entry name" value="MADF"/>
    <property type="match status" value="1"/>
</dbReference>
<evidence type="ECO:0000313" key="2">
    <source>
        <dbReference type="EMBL" id="GFR74721.1"/>
    </source>
</evidence>
<dbReference type="SMART" id="SM00595">
    <property type="entry name" value="MADF"/>
    <property type="match status" value="1"/>
</dbReference>
<feature type="domain" description="MADF" evidence="1">
    <location>
        <begin position="11"/>
        <end position="109"/>
    </location>
</feature>
<dbReference type="Pfam" id="PF10545">
    <property type="entry name" value="MADF_DNA_bdg"/>
    <property type="match status" value="1"/>
</dbReference>
<reference evidence="2 3" key="1">
    <citation type="journal article" date="2021" name="Elife">
        <title>Chloroplast acquisition without the gene transfer in kleptoplastic sea slugs, Plakobranchus ocellatus.</title>
        <authorList>
            <person name="Maeda T."/>
            <person name="Takahashi S."/>
            <person name="Yoshida T."/>
            <person name="Shimamura S."/>
            <person name="Takaki Y."/>
            <person name="Nagai Y."/>
            <person name="Toyoda A."/>
            <person name="Suzuki Y."/>
            <person name="Arimoto A."/>
            <person name="Ishii H."/>
            <person name="Satoh N."/>
            <person name="Nishiyama T."/>
            <person name="Hasebe M."/>
            <person name="Maruyama T."/>
            <person name="Minagawa J."/>
            <person name="Obokata J."/>
            <person name="Shigenobu S."/>
        </authorList>
    </citation>
    <scope>NUCLEOTIDE SEQUENCE [LARGE SCALE GENOMIC DNA]</scope>
</reference>
<sequence length="145" mass="17145">MASWSKDKVLEFIDLYRLHESLWKIKSKEYSNRLIKERCYEKLIDFVKDFEPQANKELVLKKIHNLRGKYRKELKKVEGFKLSGAGTDEVYHPKLWYFESLLFLKDQEIPRSACSSLGLHNDYTQDTTDSSSTFLQEEEQDSQVG</sequence>
<dbReference type="Proteomes" id="UP000762676">
    <property type="component" value="Unassembled WGS sequence"/>
</dbReference>
<name>A0AAV4FQU1_9GAST</name>